<proteinExistence type="predicted"/>
<evidence type="ECO:0000313" key="1">
    <source>
        <dbReference type="EMBL" id="MCQ8771224.1"/>
    </source>
</evidence>
<protein>
    <submittedName>
        <fullName evidence="1">Uncharacterized protein</fullName>
    </submittedName>
</protein>
<organism evidence="1 2">
    <name type="scientific">Streptomyces telluris</name>
    <dbReference type="NCBI Taxonomy" id="2720021"/>
    <lineage>
        <taxon>Bacteria</taxon>
        <taxon>Bacillati</taxon>
        <taxon>Actinomycetota</taxon>
        <taxon>Actinomycetes</taxon>
        <taxon>Kitasatosporales</taxon>
        <taxon>Streptomycetaceae</taxon>
        <taxon>Streptomyces</taxon>
    </lineage>
</organism>
<sequence>MGFFDSVGDFFSDAYDAVRGGVEEAWNVVTEAANRLLGLPDFLACLLGIHPRKKLRLRVLILRDEHGRPLMSERDVLPAVELAKDVFRDQCNVRVLAVGGVMVRTLPGPAPEAALKVGCTWDAWREDFGAAGQYFRDNLARGGFLGYARPITVFIVCDVRNKTGCSLGPLTDYVTVDVPGMASPTAPDGRPRTLAHEVAHSCGLTHREDPNNLMEPSGPGTTLTGWQECVFRNSRHVTYL</sequence>
<dbReference type="Proteomes" id="UP001142374">
    <property type="component" value="Unassembled WGS sequence"/>
</dbReference>
<evidence type="ECO:0000313" key="2">
    <source>
        <dbReference type="Proteomes" id="UP001142374"/>
    </source>
</evidence>
<dbReference type="RefSeq" id="WP_256790746.1">
    <property type="nucleotide sequence ID" value="NZ_JANIID010000012.1"/>
</dbReference>
<reference evidence="1" key="1">
    <citation type="submission" date="2022-06" db="EMBL/GenBank/DDBJ databases">
        <title>WGS of actinobacteria.</title>
        <authorList>
            <person name="Thawai C."/>
        </authorList>
    </citation>
    <scope>NUCLEOTIDE SEQUENCE</scope>
    <source>
        <strain evidence="1">AA8</strain>
    </source>
</reference>
<dbReference type="EMBL" id="JANIID010000012">
    <property type="protein sequence ID" value="MCQ8771224.1"/>
    <property type="molecule type" value="Genomic_DNA"/>
</dbReference>
<gene>
    <name evidence="1" type="ORF">NQU55_15835</name>
</gene>
<dbReference type="AlphaFoldDB" id="A0A9X2RMV7"/>
<dbReference type="SUPFAM" id="SSF55486">
    <property type="entry name" value="Metalloproteases ('zincins'), catalytic domain"/>
    <property type="match status" value="1"/>
</dbReference>
<name>A0A9X2RMV7_9ACTN</name>
<keyword evidence="2" id="KW-1185">Reference proteome</keyword>
<comment type="caution">
    <text evidence="1">The sequence shown here is derived from an EMBL/GenBank/DDBJ whole genome shotgun (WGS) entry which is preliminary data.</text>
</comment>
<accession>A0A9X2RMV7</accession>